<dbReference type="EMBL" id="AP019307">
    <property type="protein sequence ID" value="BBH17144.1"/>
    <property type="molecule type" value="Genomic_DNA"/>
</dbReference>
<dbReference type="Proteomes" id="UP000271573">
    <property type="component" value="Chromosome"/>
</dbReference>
<protein>
    <submittedName>
        <fullName evidence="1">Uncharacterized protein</fullName>
    </submittedName>
</protein>
<gene>
    <name evidence="1" type="ORF">Back2_14310</name>
</gene>
<dbReference type="RefSeq" id="WP_125568083.1">
    <property type="nucleotide sequence ID" value="NZ_AP019307.1"/>
</dbReference>
<dbReference type="InterPro" id="IPR027396">
    <property type="entry name" value="DsrEFH-like"/>
</dbReference>
<dbReference type="OrthoDB" id="3476440at2"/>
<organism evidence="1 2">
    <name type="scientific">Nocardioides baekrokdamisoli</name>
    <dbReference type="NCBI Taxonomy" id="1804624"/>
    <lineage>
        <taxon>Bacteria</taxon>
        <taxon>Bacillati</taxon>
        <taxon>Actinomycetota</taxon>
        <taxon>Actinomycetes</taxon>
        <taxon>Propionibacteriales</taxon>
        <taxon>Nocardioidaceae</taxon>
        <taxon>Nocardioides</taxon>
    </lineage>
</organism>
<evidence type="ECO:0000313" key="1">
    <source>
        <dbReference type="EMBL" id="BBH17144.1"/>
    </source>
</evidence>
<dbReference type="Gene3D" id="3.40.1260.10">
    <property type="entry name" value="DsrEFH-like"/>
    <property type="match status" value="1"/>
</dbReference>
<dbReference type="AlphaFoldDB" id="A0A3G9J0Z7"/>
<reference evidence="1 2" key="1">
    <citation type="submission" date="2018-11" db="EMBL/GenBank/DDBJ databases">
        <title>Complete genome sequence of Nocardioides baekrokdamisoli strain KCTC 39748.</title>
        <authorList>
            <person name="Kang S.W."/>
            <person name="Lee K.C."/>
            <person name="Kim K.K."/>
            <person name="Kim J.S."/>
            <person name="Kim D.S."/>
            <person name="Ko S.H."/>
            <person name="Yang S.H."/>
            <person name="Shin Y.K."/>
            <person name="Lee J.S."/>
        </authorList>
    </citation>
    <scope>NUCLEOTIDE SEQUENCE [LARGE SCALE GENOMIC DNA]</scope>
    <source>
        <strain evidence="1 2">KCTC 39748</strain>
    </source>
</reference>
<keyword evidence="2" id="KW-1185">Reference proteome</keyword>
<dbReference type="KEGG" id="nbe:Back2_14310"/>
<accession>A0A3G9J0Z7</accession>
<dbReference type="SUPFAM" id="SSF75169">
    <property type="entry name" value="DsrEFH-like"/>
    <property type="match status" value="1"/>
</dbReference>
<dbReference type="Pfam" id="PF02635">
    <property type="entry name" value="DsrE"/>
    <property type="match status" value="1"/>
</dbReference>
<proteinExistence type="predicted"/>
<evidence type="ECO:0000313" key="2">
    <source>
        <dbReference type="Proteomes" id="UP000271573"/>
    </source>
</evidence>
<sequence>MPRPLVVKVTVGADQPERSNQGLMVAATATSSGAEVSLWLAGEAVLYATPDGPTPDLELATPVGDLIDVVLDSGTVTVCAQCAARRALTQADLLEGVRIAGAAAFVEEILRPDTQVVVY</sequence>
<name>A0A3G9J0Z7_9ACTN</name>
<dbReference type="InterPro" id="IPR003787">
    <property type="entry name" value="Sulphur_relay_DsrE/F-like"/>
</dbReference>